<dbReference type="InterPro" id="IPR015421">
    <property type="entry name" value="PyrdxlP-dep_Trfase_major"/>
</dbReference>
<keyword evidence="6" id="KW-0663">Pyridoxal phosphate</keyword>
<evidence type="ECO:0000256" key="3">
    <source>
        <dbReference type="ARBA" id="ARBA00004953"/>
    </source>
</evidence>
<reference evidence="11" key="2">
    <citation type="journal article" date="2021" name="PeerJ">
        <title>Extensive microbial diversity within the chicken gut microbiome revealed by metagenomics and culture.</title>
        <authorList>
            <person name="Gilroy R."/>
            <person name="Ravi A."/>
            <person name="Getino M."/>
            <person name="Pursley I."/>
            <person name="Horton D.L."/>
            <person name="Alikhan N.F."/>
            <person name="Baker D."/>
            <person name="Gharbi K."/>
            <person name="Hall N."/>
            <person name="Watson M."/>
            <person name="Adriaenssens E.M."/>
            <person name="Foster-Nyarko E."/>
            <person name="Jarju S."/>
            <person name="Secka A."/>
            <person name="Antonio M."/>
            <person name="Oren A."/>
            <person name="Chaudhuri R.R."/>
            <person name="La Ragione R."/>
            <person name="Hildebrand F."/>
            <person name="Pallen M.J."/>
        </authorList>
    </citation>
    <scope>NUCLEOTIDE SEQUENCE</scope>
    <source>
        <strain evidence="11">ChiSxjej1B13-7041</strain>
    </source>
</reference>
<evidence type="ECO:0000256" key="2">
    <source>
        <dbReference type="ARBA" id="ARBA00003444"/>
    </source>
</evidence>
<comment type="catalytic activity">
    <reaction evidence="9">
        <text>O-phospho-L-threonine + H(+) = (R)-1-aminopropan-2-yl phosphate + CO2</text>
        <dbReference type="Rhea" id="RHEA:11492"/>
        <dbReference type="ChEBI" id="CHEBI:15378"/>
        <dbReference type="ChEBI" id="CHEBI:16526"/>
        <dbReference type="ChEBI" id="CHEBI:58563"/>
        <dbReference type="ChEBI" id="CHEBI:58675"/>
        <dbReference type="EC" id="4.1.1.81"/>
    </reaction>
</comment>
<comment type="cofactor">
    <cofactor evidence="1">
        <name>pyridoxal 5'-phosphate</name>
        <dbReference type="ChEBI" id="CHEBI:597326"/>
    </cofactor>
</comment>
<dbReference type="EMBL" id="DVHU01000091">
    <property type="protein sequence ID" value="HIR93768.1"/>
    <property type="molecule type" value="Genomic_DNA"/>
</dbReference>
<dbReference type="Pfam" id="PF00155">
    <property type="entry name" value="Aminotran_1_2"/>
    <property type="match status" value="1"/>
</dbReference>
<evidence type="ECO:0000256" key="7">
    <source>
        <dbReference type="ARBA" id="ARBA00023239"/>
    </source>
</evidence>
<dbReference type="InterPro" id="IPR015422">
    <property type="entry name" value="PyrdxlP-dep_Trfase_small"/>
</dbReference>
<dbReference type="AlphaFoldDB" id="A0A9D1EKK3"/>
<evidence type="ECO:0000256" key="5">
    <source>
        <dbReference type="ARBA" id="ARBA00022573"/>
    </source>
</evidence>
<evidence type="ECO:0000313" key="12">
    <source>
        <dbReference type="Proteomes" id="UP000886841"/>
    </source>
</evidence>
<comment type="function">
    <text evidence="2">Decarboxylates L-threonine-O-3-phosphate to yield (R)-1-amino-2-propanol O-2-phosphate, the precursor for the linkage between the nucleotide loop and the corrin ring in cobalamin.</text>
</comment>
<keyword evidence="5" id="KW-0169">Cobalamin biosynthesis</keyword>
<reference evidence="11" key="1">
    <citation type="submission" date="2020-10" db="EMBL/GenBank/DDBJ databases">
        <authorList>
            <person name="Gilroy R."/>
        </authorList>
    </citation>
    <scope>NUCLEOTIDE SEQUENCE</scope>
    <source>
        <strain evidence="11">ChiSxjej1B13-7041</strain>
    </source>
</reference>
<dbReference type="Gene3D" id="3.40.640.10">
    <property type="entry name" value="Type I PLP-dependent aspartate aminotransferase-like (Major domain)"/>
    <property type="match status" value="1"/>
</dbReference>
<comment type="pathway">
    <text evidence="3">Cofactor biosynthesis; adenosylcobalamin biosynthesis.</text>
</comment>
<dbReference type="CDD" id="cd00609">
    <property type="entry name" value="AAT_like"/>
    <property type="match status" value="1"/>
</dbReference>
<feature type="domain" description="Aminotransferase class I/classII large" evidence="10">
    <location>
        <begin position="14"/>
        <end position="340"/>
    </location>
</feature>
<proteinExistence type="predicted"/>
<evidence type="ECO:0000256" key="6">
    <source>
        <dbReference type="ARBA" id="ARBA00022898"/>
    </source>
</evidence>
<dbReference type="EC" id="4.1.1.81" evidence="4"/>
<dbReference type="SUPFAM" id="SSF53383">
    <property type="entry name" value="PLP-dependent transferases"/>
    <property type="match status" value="1"/>
</dbReference>
<dbReference type="GO" id="GO:0030170">
    <property type="term" value="F:pyridoxal phosphate binding"/>
    <property type="evidence" value="ECO:0007669"/>
    <property type="project" value="InterPro"/>
</dbReference>
<comment type="caution">
    <text evidence="11">The sequence shown here is derived from an EMBL/GenBank/DDBJ whole genome shotgun (WGS) entry which is preliminary data.</text>
</comment>
<keyword evidence="7 11" id="KW-0456">Lyase</keyword>
<dbReference type="InterPro" id="IPR015424">
    <property type="entry name" value="PyrdxlP-dep_Trfase"/>
</dbReference>
<dbReference type="GO" id="GO:0048472">
    <property type="term" value="F:threonine-phosphate decarboxylase activity"/>
    <property type="evidence" value="ECO:0007669"/>
    <property type="project" value="UniProtKB-EC"/>
</dbReference>
<dbReference type="PANTHER" id="PTHR42885">
    <property type="entry name" value="HISTIDINOL-PHOSPHATE AMINOTRANSFERASE-RELATED"/>
    <property type="match status" value="1"/>
</dbReference>
<dbReference type="InterPro" id="IPR005860">
    <property type="entry name" value="CobD"/>
</dbReference>
<evidence type="ECO:0000256" key="9">
    <source>
        <dbReference type="ARBA" id="ARBA00048531"/>
    </source>
</evidence>
<evidence type="ECO:0000259" key="10">
    <source>
        <dbReference type="Pfam" id="PF00155"/>
    </source>
</evidence>
<evidence type="ECO:0000256" key="8">
    <source>
        <dbReference type="ARBA" id="ARBA00029996"/>
    </source>
</evidence>
<dbReference type="Proteomes" id="UP000886841">
    <property type="component" value="Unassembled WGS sequence"/>
</dbReference>
<evidence type="ECO:0000313" key="11">
    <source>
        <dbReference type="EMBL" id="HIR93768.1"/>
    </source>
</evidence>
<accession>A0A9D1EKK3</accession>
<dbReference type="GO" id="GO:0009236">
    <property type="term" value="P:cobalamin biosynthetic process"/>
    <property type="evidence" value="ECO:0007669"/>
    <property type="project" value="UniProtKB-KW"/>
</dbReference>
<protein>
    <recommendedName>
        <fullName evidence="4">threonine-phosphate decarboxylase</fullName>
        <ecNumber evidence="4">4.1.1.81</ecNumber>
    </recommendedName>
    <alternativeName>
        <fullName evidence="8">L-threonine-O-3-phosphate decarboxylase</fullName>
    </alternativeName>
</protein>
<dbReference type="NCBIfam" id="TIGR01140">
    <property type="entry name" value="L_thr_O3P_dcar"/>
    <property type="match status" value="1"/>
</dbReference>
<evidence type="ECO:0000256" key="4">
    <source>
        <dbReference type="ARBA" id="ARBA00012285"/>
    </source>
</evidence>
<dbReference type="PANTHER" id="PTHR42885:SF1">
    <property type="entry name" value="THREONINE-PHOSPHATE DECARBOXYLASE"/>
    <property type="match status" value="1"/>
</dbReference>
<dbReference type="InterPro" id="IPR004839">
    <property type="entry name" value="Aminotransferase_I/II_large"/>
</dbReference>
<dbReference type="Gene3D" id="3.90.1150.10">
    <property type="entry name" value="Aspartate Aminotransferase, domain 1"/>
    <property type="match status" value="1"/>
</dbReference>
<name>A0A9D1EKK3_9FIRM</name>
<evidence type="ECO:0000256" key="1">
    <source>
        <dbReference type="ARBA" id="ARBA00001933"/>
    </source>
</evidence>
<gene>
    <name evidence="11" type="ORF">IAB98_10165</name>
</gene>
<organism evidence="11 12">
    <name type="scientific">Candidatus Egerieimonas intestinavium</name>
    <dbReference type="NCBI Taxonomy" id="2840777"/>
    <lineage>
        <taxon>Bacteria</taxon>
        <taxon>Bacillati</taxon>
        <taxon>Bacillota</taxon>
        <taxon>Clostridia</taxon>
        <taxon>Lachnospirales</taxon>
        <taxon>Lachnospiraceae</taxon>
        <taxon>Lachnospiraceae incertae sedis</taxon>
        <taxon>Candidatus Egerieimonas</taxon>
    </lineage>
</organism>
<sequence length="349" mass="39459">MKLVHGGDVYRHPDVIDFSANINPLGTPPKVVEAAREAAGKMEHYPDVCCQELKKALAAYEGVEEAWIRCGNGAAELIFSLVLAVRPRRALLYEPTFAEYRQALGSWGCRVETVYLREEEGFRLGEDFLEQIKPGLDMVFLCNPNNPTGLLIDRGLLERILKKCRRVGALLVVDECFLDFVEGREQWELKPYLESCPHLVLLKAFTKRYAMAGIRLGYCLCSNEKLLERMAAVTQPWNVSAPAQAAGVAALKEEEHVKQARNLVLRERSRLRKEMIRLGLEVWDSRANYLFFKGPAGLCESCLQRKLLLRSCGNYPGLTQEYYRIAVRKPQENDRLLEALGELLGKGSV</sequence>